<comment type="caution">
    <text evidence="3">The sequence shown here is derived from an EMBL/GenBank/DDBJ whole genome shotgun (WGS) entry which is preliminary data.</text>
</comment>
<dbReference type="PANTHER" id="PTHR21666:SF270">
    <property type="entry name" value="MUREIN HYDROLASE ACTIVATOR ENVC"/>
    <property type="match status" value="1"/>
</dbReference>
<feature type="region of interest" description="Disordered" evidence="1">
    <location>
        <begin position="1"/>
        <end position="21"/>
    </location>
</feature>
<dbReference type="GO" id="GO:0004222">
    <property type="term" value="F:metalloendopeptidase activity"/>
    <property type="evidence" value="ECO:0007669"/>
    <property type="project" value="TreeGrafter"/>
</dbReference>
<dbReference type="InterPro" id="IPR016047">
    <property type="entry name" value="M23ase_b-sheet_dom"/>
</dbReference>
<evidence type="ECO:0000256" key="1">
    <source>
        <dbReference type="SAM" id="MobiDB-lite"/>
    </source>
</evidence>
<feature type="compositionally biased region" description="Basic and acidic residues" evidence="1">
    <location>
        <begin position="72"/>
        <end position="90"/>
    </location>
</feature>
<proteinExistence type="predicted"/>
<dbReference type="Proteomes" id="UP000638648">
    <property type="component" value="Unassembled WGS sequence"/>
</dbReference>
<protein>
    <submittedName>
        <fullName evidence="3">Murein DD-endopeptidase MepM/ murein hydrolase activator NlpD</fullName>
    </submittedName>
</protein>
<dbReference type="InterPro" id="IPR011055">
    <property type="entry name" value="Dup_hybrid_motif"/>
</dbReference>
<name>A0A927MTP9_9ACTN</name>
<dbReference type="InterPro" id="IPR050570">
    <property type="entry name" value="Cell_wall_metabolism_enzyme"/>
</dbReference>
<sequence>MRRKPGQHRAERRRGQSGPFRRIAVTAGAAALVVGAASPWVAAYKAGRFGDATADGATTLAADSVGHQVATSRERERDRASRSYDRHGHETPTSGDGRTPDATGSPTPTASRTAPPTATAKPTPTPHATKAASKPTVTAKAKVPAPARTVLADGRPNFQLPVACGTHLEFTTYAGHAPEDKKIDFFNEDGETRGTVVRASAAGVVSKLSDPGGVKLDHGNGWYTLYLHMEERDVQPGQKVALGQRIGLVGSVGTGIAHLHYEQIYDSNHDGWGASPGEITNPVIQGVKYALHESDHFPVVASTNSC</sequence>
<feature type="compositionally biased region" description="Basic residues" evidence="1">
    <location>
        <begin position="1"/>
        <end position="12"/>
    </location>
</feature>
<feature type="region of interest" description="Disordered" evidence="1">
    <location>
        <begin position="63"/>
        <end position="141"/>
    </location>
</feature>
<dbReference type="AlphaFoldDB" id="A0A927MTP9"/>
<evidence type="ECO:0000313" key="4">
    <source>
        <dbReference type="Proteomes" id="UP000638648"/>
    </source>
</evidence>
<reference evidence="3" key="1">
    <citation type="submission" date="2020-10" db="EMBL/GenBank/DDBJ databases">
        <title>Sequencing the genomes of 1000 actinobacteria strains.</title>
        <authorList>
            <person name="Klenk H.-P."/>
        </authorList>
    </citation>
    <scope>NUCLEOTIDE SEQUENCE</scope>
    <source>
        <strain evidence="3">DSM 45354</strain>
    </source>
</reference>
<gene>
    <name evidence="3" type="ORF">HEB94_003009</name>
</gene>
<dbReference type="EMBL" id="JADBEM010000001">
    <property type="protein sequence ID" value="MBE1606161.1"/>
    <property type="molecule type" value="Genomic_DNA"/>
</dbReference>
<dbReference type="RefSeq" id="WP_192750336.1">
    <property type="nucleotide sequence ID" value="NZ_BAABJL010000011.1"/>
</dbReference>
<accession>A0A927MTP9</accession>
<keyword evidence="4" id="KW-1185">Reference proteome</keyword>
<dbReference type="SUPFAM" id="SSF51261">
    <property type="entry name" value="Duplicated hybrid motif"/>
    <property type="match status" value="1"/>
</dbReference>
<evidence type="ECO:0000259" key="2">
    <source>
        <dbReference type="Pfam" id="PF01551"/>
    </source>
</evidence>
<dbReference type="Gene3D" id="2.70.70.10">
    <property type="entry name" value="Glucose Permease (Domain IIA)"/>
    <property type="match status" value="1"/>
</dbReference>
<keyword evidence="3" id="KW-0378">Hydrolase</keyword>
<dbReference type="Pfam" id="PF01551">
    <property type="entry name" value="Peptidase_M23"/>
    <property type="match status" value="1"/>
</dbReference>
<organism evidence="3 4">
    <name type="scientific">Actinopolymorpha pittospori</name>
    <dbReference type="NCBI Taxonomy" id="648752"/>
    <lineage>
        <taxon>Bacteria</taxon>
        <taxon>Bacillati</taxon>
        <taxon>Actinomycetota</taxon>
        <taxon>Actinomycetes</taxon>
        <taxon>Propionibacteriales</taxon>
        <taxon>Actinopolymorphaceae</taxon>
        <taxon>Actinopolymorpha</taxon>
    </lineage>
</organism>
<dbReference type="CDD" id="cd12797">
    <property type="entry name" value="M23_peptidase"/>
    <property type="match status" value="1"/>
</dbReference>
<feature type="compositionally biased region" description="Low complexity" evidence="1">
    <location>
        <begin position="102"/>
        <end position="136"/>
    </location>
</feature>
<evidence type="ECO:0000313" key="3">
    <source>
        <dbReference type="EMBL" id="MBE1606161.1"/>
    </source>
</evidence>
<dbReference type="PANTHER" id="PTHR21666">
    <property type="entry name" value="PEPTIDASE-RELATED"/>
    <property type="match status" value="1"/>
</dbReference>
<feature type="domain" description="M23ase beta-sheet core" evidence="2">
    <location>
        <begin position="192"/>
        <end position="265"/>
    </location>
</feature>